<organism evidence="1 2">
    <name type="scientific">Wenjunlia tyrosinilytica</name>
    <dbReference type="NCBI Taxonomy" id="1544741"/>
    <lineage>
        <taxon>Bacteria</taxon>
        <taxon>Bacillati</taxon>
        <taxon>Actinomycetota</taxon>
        <taxon>Actinomycetes</taxon>
        <taxon>Kitasatosporales</taxon>
        <taxon>Streptomycetaceae</taxon>
        <taxon>Wenjunlia</taxon>
    </lineage>
</organism>
<dbReference type="EMBL" id="BMMS01000022">
    <property type="protein sequence ID" value="GGO94158.1"/>
    <property type="molecule type" value="Genomic_DNA"/>
</dbReference>
<proteinExistence type="predicted"/>
<protein>
    <submittedName>
        <fullName evidence="1">Sugar ABC transporter substrate-binding protein</fullName>
    </submittedName>
</protein>
<dbReference type="PANTHER" id="PTHR43649:SF32">
    <property type="entry name" value="SUGAR BINDING SECRETED PROTEIN"/>
    <property type="match status" value="1"/>
</dbReference>
<dbReference type="Pfam" id="PF13416">
    <property type="entry name" value="SBP_bac_8"/>
    <property type="match status" value="1"/>
</dbReference>
<sequence>MRAGGLGAAAAALAGTPACSVPTGSTGRQMTLWYWTSGLSDKVVGEARRKFTAVDLRPVQIGGYFRSKLLTNMAGRAYVPDITGLKGEDMASYHANADQFMDLRALGADALADRYLPWKWRECITSQGRMIGFPIDVGPTAHYYRPDVFERAGLPTEPDDVAAQMSSWDTYFAAGRRLRKKVPGASMILGMTDVFQYAIGQSTERFVDKDKHFIGDGEHVRHAWDLAVRAKRMGITSHLRPGSPDQTAALAKGRLPSQLNPSWWSADLKLSAPGSKGKWRVARMPGGPANYGGSFLAITKYCRKPEQAFEIITWLLDADNQTRGFTDAGLFPSTPASYTHKAMRAPDPFFGGQVTVDVFGPAAEKIPVAYNSPYDVAVSQPIRDEIVNINDLGKDPDDAWRDAMSKVRRIADHLGVS</sequence>
<dbReference type="InterPro" id="IPR050490">
    <property type="entry name" value="Bact_solute-bd_prot1"/>
</dbReference>
<keyword evidence="2" id="KW-1185">Reference proteome</keyword>
<dbReference type="Proteomes" id="UP000641932">
    <property type="component" value="Unassembled WGS sequence"/>
</dbReference>
<dbReference type="AlphaFoldDB" id="A0A917ZWL6"/>
<reference evidence="1" key="1">
    <citation type="journal article" date="2014" name="Int. J. Syst. Evol. Microbiol.">
        <title>Complete genome sequence of Corynebacterium casei LMG S-19264T (=DSM 44701T), isolated from a smear-ripened cheese.</title>
        <authorList>
            <consortium name="US DOE Joint Genome Institute (JGI-PGF)"/>
            <person name="Walter F."/>
            <person name="Albersmeier A."/>
            <person name="Kalinowski J."/>
            <person name="Ruckert C."/>
        </authorList>
    </citation>
    <scope>NUCLEOTIDE SEQUENCE</scope>
    <source>
        <strain evidence="1">CGMCC 4.7201</strain>
    </source>
</reference>
<gene>
    <name evidence="1" type="ORF">GCM10012280_48350</name>
</gene>
<accession>A0A917ZWL6</accession>
<comment type="caution">
    <text evidence="1">The sequence shown here is derived from an EMBL/GenBank/DDBJ whole genome shotgun (WGS) entry which is preliminary data.</text>
</comment>
<dbReference type="Gene3D" id="3.40.190.10">
    <property type="entry name" value="Periplasmic binding protein-like II"/>
    <property type="match status" value="1"/>
</dbReference>
<reference evidence="1" key="2">
    <citation type="submission" date="2020-09" db="EMBL/GenBank/DDBJ databases">
        <authorList>
            <person name="Sun Q."/>
            <person name="Zhou Y."/>
        </authorList>
    </citation>
    <scope>NUCLEOTIDE SEQUENCE</scope>
    <source>
        <strain evidence="1">CGMCC 4.7201</strain>
    </source>
</reference>
<name>A0A917ZWL6_9ACTN</name>
<dbReference type="PANTHER" id="PTHR43649">
    <property type="entry name" value="ARABINOSE-BINDING PROTEIN-RELATED"/>
    <property type="match status" value="1"/>
</dbReference>
<evidence type="ECO:0000313" key="2">
    <source>
        <dbReference type="Proteomes" id="UP000641932"/>
    </source>
</evidence>
<evidence type="ECO:0000313" key="1">
    <source>
        <dbReference type="EMBL" id="GGO94158.1"/>
    </source>
</evidence>
<dbReference type="SUPFAM" id="SSF53850">
    <property type="entry name" value="Periplasmic binding protein-like II"/>
    <property type="match status" value="1"/>
</dbReference>
<dbReference type="InterPro" id="IPR006059">
    <property type="entry name" value="SBP"/>
</dbReference>